<dbReference type="Pfam" id="PF05903">
    <property type="entry name" value="Peptidase_C97"/>
    <property type="match status" value="1"/>
</dbReference>
<dbReference type="OrthoDB" id="412286at2759"/>
<protein>
    <recommendedName>
        <fullName evidence="5">PPPDE domain-containing protein</fullName>
    </recommendedName>
</protein>
<keyword evidence="8" id="KW-1185">Reference proteome</keyword>
<keyword evidence="3" id="KW-0378">Hydrolase</keyword>
<feature type="domain" description="PPPDE" evidence="5">
    <location>
        <begin position="48"/>
        <end position="182"/>
    </location>
</feature>
<dbReference type="Proteomes" id="UP000215902">
    <property type="component" value="Unassembled WGS sequence"/>
</dbReference>
<accession>A0A267EM73</accession>
<dbReference type="EMBL" id="NIVC01001990">
    <property type="protein sequence ID" value="PAA61872.1"/>
    <property type="molecule type" value="Genomic_DNA"/>
</dbReference>
<evidence type="ECO:0000313" key="6">
    <source>
        <dbReference type="EMBL" id="PAA61862.1"/>
    </source>
</evidence>
<evidence type="ECO:0000313" key="8">
    <source>
        <dbReference type="Proteomes" id="UP000215902"/>
    </source>
</evidence>
<comment type="caution">
    <text evidence="6">The sequence shown here is derived from an EMBL/GenBank/DDBJ whole genome shotgun (WGS) entry which is preliminary data.</text>
</comment>
<feature type="compositionally biased region" description="Polar residues" evidence="4">
    <location>
        <begin position="236"/>
        <end position="245"/>
    </location>
</feature>
<sequence>MDRTMHWLLDQQLCRSPNGHIHVGLSSSNRRLLRPNGQPVFPTNGCLEPVLINVYDLHWTNRMTKRLRLAAYHTGLEVYGVEIAYGDCGVYRIKPKDVNSMECDMVFKKSVQLGCTDYKREDVLLISQWLGQTLFTGRMYDLLRRNCNHFSATMGKLLCPQAEFPKWINSLASIGVRLPFIERRVRRYLSECSDDEDGDEAGKKAGNESTNATTIEEEKGNKRRGLREICANLSRCSSSGQQQGNADRVECDKKQSK</sequence>
<dbReference type="GO" id="GO:0101005">
    <property type="term" value="F:deubiquitinase activity"/>
    <property type="evidence" value="ECO:0007669"/>
    <property type="project" value="TreeGrafter"/>
</dbReference>
<dbReference type="AlphaFoldDB" id="A0A267EM73"/>
<evidence type="ECO:0000259" key="5">
    <source>
        <dbReference type="PROSITE" id="PS51858"/>
    </source>
</evidence>
<proteinExistence type="inferred from homology"/>
<dbReference type="Gene3D" id="3.90.1720.30">
    <property type="entry name" value="PPPDE domains"/>
    <property type="match status" value="1"/>
</dbReference>
<organism evidence="6 8">
    <name type="scientific">Macrostomum lignano</name>
    <dbReference type="NCBI Taxonomy" id="282301"/>
    <lineage>
        <taxon>Eukaryota</taxon>
        <taxon>Metazoa</taxon>
        <taxon>Spiralia</taxon>
        <taxon>Lophotrochozoa</taxon>
        <taxon>Platyhelminthes</taxon>
        <taxon>Rhabditophora</taxon>
        <taxon>Macrostomorpha</taxon>
        <taxon>Macrostomida</taxon>
        <taxon>Macrostomidae</taxon>
        <taxon>Macrostomum</taxon>
    </lineage>
</organism>
<evidence type="ECO:0000256" key="1">
    <source>
        <dbReference type="ARBA" id="ARBA00008140"/>
    </source>
</evidence>
<dbReference type="GO" id="GO:0006508">
    <property type="term" value="P:proteolysis"/>
    <property type="evidence" value="ECO:0007669"/>
    <property type="project" value="UniProtKB-KW"/>
</dbReference>
<name>A0A267EM73_9PLAT</name>
<dbReference type="InterPro" id="IPR042266">
    <property type="entry name" value="PPPDE_sf"/>
</dbReference>
<dbReference type="PROSITE" id="PS51858">
    <property type="entry name" value="PPPDE"/>
    <property type="match status" value="1"/>
</dbReference>
<evidence type="ECO:0000256" key="4">
    <source>
        <dbReference type="SAM" id="MobiDB-lite"/>
    </source>
</evidence>
<reference evidence="6 8" key="1">
    <citation type="submission" date="2017-06" db="EMBL/GenBank/DDBJ databases">
        <title>A platform for efficient transgenesis in Macrostomum lignano, a flatworm model organism for stem cell research.</title>
        <authorList>
            <person name="Berezikov E."/>
        </authorList>
    </citation>
    <scope>NUCLEOTIDE SEQUENCE [LARGE SCALE GENOMIC DNA]</scope>
    <source>
        <strain evidence="6">DV1</strain>
        <tissue evidence="6">Whole organism</tissue>
    </source>
</reference>
<dbReference type="EMBL" id="NIVC01001991">
    <property type="protein sequence ID" value="PAA61862.1"/>
    <property type="molecule type" value="Genomic_DNA"/>
</dbReference>
<evidence type="ECO:0000313" key="7">
    <source>
        <dbReference type="EMBL" id="PAA61872.1"/>
    </source>
</evidence>
<keyword evidence="2" id="KW-0645">Protease</keyword>
<feature type="region of interest" description="Disordered" evidence="4">
    <location>
        <begin position="193"/>
        <end position="222"/>
    </location>
</feature>
<dbReference type="PANTHER" id="PTHR12378:SF80">
    <property type="entry name" value="IP06716P-RELATED"/>
    <property type="match status" value="1"/>
</dbReference>
<dbReference type="PANTHER" id="PTHR12378">
    <property type="entry name" value="DESUMOYLATING ISOPEPTIDASE"/>
    <property type="match status" value="1"/>
</dbReference>
<feature type="compositionally biased region" description="Basic and acidic residues" evidence="4">
    <location>
        <begin position="247"/>
        <end position="257"/>
    </location>
</feature>
<dbReference type="SMART" id="SM01179">
    <property type="entry name" value="DUF862"/>
    <property type="match status" value="1"/>
</dbReference>
<dbReference type="InterPro" id="IPR008580">
    <property type="entry name" value="PPPDE_dom"/>
</dbReference>
<evidence type="ECO:0000256" key="2">
    <source>
        <dbReference type="ARBA" id="ARBA00022670"/>
    </source>
</evidence>
<gene>
    <name evidence="7" type="ORF">BOX15_Mlig032727g1</name>
    <name evidence="6" type="ORF">BOX15_Mlig032727g3</name>
</gene>
<dbReference type="STRING" id="282301.A0A267EM73"/>
<comment type="similarity">
    <text evidence="1">Belongs to the DeSI family.</text>
</comment>
<evidence type="ECO:0000256" key="3">
    <source>
        <dbReference type="ARBA" id="ARBA00022801"/>
    </source>
</evidence>
<dbReference type="GO" id="GO:0016579">
    <property type="term" value="P:protein deubiquitination"/>
    <property type="evidence" value="ECO:0007669"/>
    <property type="project" value="TreeGrafter"/>
</dbReference>
<feature type="region of interest" description="Disordered" evidence="4">
    <location>
        <begin position="236"/>
        <end position="257"/>
    </location>
</feature>